<keyword evidence="6 9" id="KW-0472">Membrane</keyword>
<proteinExistence type="inferred from homology"/>
<evidence type="ECO:0000256" key="7">
    <source>
        <dbReference type="RuleBase" id="RU003755"/>
    </source>
</evidence>
<dbReference type="InterPro" id="IPR050171">
    <property type="entry name" value="MFS_Transporters"/>
</dbReference>
<organism evidence="10 11">
    <name type="scientific">Terrabacter terrae</name>
    <dbReference type="NCBI Taxonomy" id="318434"/>
    <lineage>
        <taxon>Bacteria</taxon>
        <taxon>Bacillati</taxon>
        <taxon>Actinomycetota</taxon>
        <taxon>Actinomycetes</taxon>
        <taxon>Micrococcales</taxon>
        <taxon>Intrasporangiaceae</taxon>
        <taxon>Terrabacter</taxon>
    </lineage>
</organism>
<dbReference type="Gene3D" id="1.20.1250.20">
    <property type="entry name" value="MFS general substrate transporter like domains"/>
    <property type="match status" value="1"/>
</dbReference>
<dbReference type="Proteomes" id="UP001501285">
    <property type="component" value="Unassembled WGS sequence"/>
</dbReference>
<dbReference type="InterPro" id="IPR036259">
    <property type="entry name" value="MFS_trans_sf"/>
</dbReference>
<feature type="transmembrane region" description="Helical" evidence="9">
    <location>
        <begin position="376"/>
        <end position="397"/>
    </location>
</feature>
<keyword evidence="3" id="KW-1003">Cell membrane</keyword>
<feature type="transmembrane region" description="Helical" evidence="9">
    <location>
        <begin position="444"/>
        <end position="462"/>
    </location>
</feature>
<sequence length="523" mass="55746">MENRMSTQIQDRPPTPGSGSSADDRAFLGHPKGLSTLFFVELWERFSYYGMRAILLYFLIDTAAKGGLGIDETTGTAVVAIYGASVYLLSIIGGFTADRVFGARRSTLYGAVVIMAGHVCLAIPAAGTAWLGIALVALGTGLLKPNVSAMVGTLYRPEDARRDGGFSIFYMSINIGSFFSPLVVGWLRDHYGYHAGFSAAAVGMAIAIAWFILGRRNLGPAVDDVPNPLSPQERGRVAGLAVGAVVAFAVVVLLAGLWRDTVLDQVIDAISIVAVLTPIAYFTMMFRSPKVEREEKSHLAAYLPLWIGAMLFWMIFEQAAGKMALFAEKNTVTQVAGVSINPEWFQSVNPLAIVVLAPVFGWIWTRRAGRFPSTPAKMALGVGLIGMSALAMAWAFASYSGNTAPVYVLGGIFVLQTVAELCLSPVGLSATTRLAPKAFASQAMALWFLGTAAGQALAAQLIKAMDGLPNSQYYVVNGVITLVVTGVLFALVPWIRRRMATAELHSTGATSATGATDREPVRS</sequence>
<feature type="transmembrane region" description="Helical" evidence="9">
    <location>
        <begin position="474"/>
        <end position="495"/>
    </location>
</feature>
<gene>
    <name evidence="10" type="ORF">GCM10009740_18020</name>
</gene>
<evidence type="ECO:0000256" key="4">
    <source>
        <dbReference type="ARBA" id="ARBA00022692"/>
    </source>
</evidence>
<evidence type="ECO:0000256" key="2">
    <source>
        <dbReference type="ARBA" id="ARBA00022448"/>
    </source>
</evidence>
<keyword evidence="2 7" id="KW-0813">Transport</keyword>
<evidence type="ECO:0000313" key="10">
    <source>
        <dbReference type="EMBL" id="GAA2028774.1"/>
    </source>
</evidence>
<comment type="similarity">
    <text evidence="7">Belongs to the major facilitator superfamily. Proton-dependent oligopeptide transporter (POT/PTR) (TC 2.A.17) family.</text>
</comment>
<name>A0ABP5FP58_9MICO</name>
<keyword evidence="5 9" id="KW-1133">Transmembrane helix</keyword>
<feature type="transmembrane region" description="Helical" evidence="9">
    <location>
        <begin position="403"/>
        <end position="423"/>
    </location>
</feature>
<feature type="transmembrane region" description="Helical" evidence="9">
    <location>
        <begin position="344"/>
        <end position="364"/>
    </location>
</feature>
<dbReference type="PROSITE" id="PS01023">
    <property type="entry name" value="PTR2_2"/>
    <property type="match status" value="1"/>
</dbReference>
<keyword evidence="11" id="KW-1185">Reference proteome</keyword>
<feature type="compositionally biased region" description="Polar residues" evidence="8">
    <location>
        <begin position="1"/>
        <end position="10"/>
    </location>
</feature>
<feature type="transmembrane region" description="Helical" evidence="9">
    <location>
        <begin position="108"/>
        <end position="127"/>
    </location>
</feature>
<reference evidence="11" key="1">
    <citation type="journal article" date="2019" name="Int. J. Syst. Evol. Microbiol.">
        <title>The Global Catalogue of Microorganisms (GCM) 10K type strain sequencing project: providing services to taxonomists for standard genome sequencing and annotation.</title>
        <authorList>
            <consortium name="The Broad Institute Genomics Platform"/>
            <consortium name="The Broad Institute Genome Sequencing Center for Infectious Disease"/>
            <person name="Wu L."/>
            <person name="Ma J."/>
        </authorList>
    </citation>
    <scope>NUCLEOTIDE SEQUENCE [LARGE SCALE GENOMIC DNA]</scope>
    <source>
        <strain evidence="11">JCM 14283</strain>
    </source>
</reference>
<dbReference type="EMBL" id="BAAANB010000015">
    <property type="protein sequence ID" value="GAA2028774.1"/>
    <property type="molecule type" value="Genomic_DNA"/>
</dbReference>
<feature type="transmembrane region" description="Helical" evidence="9">
    <location>
        <begin position="193"/>
        <end position="213"/>
    </location>
</feature>
<keyword evidence="4 7" id="KW-0812">Transmembrane</keyword>
<dbReference type="SUPFAM" id="SSF103473">
    <property type="entry name" value="MFS general substrate transporter"/>
    <property type="match status" value="1"/>
</dbReference>
<dbReference type="PANTHER" id="PTHR23517:SF15">
    <property type="entry name" value="PROTON-DEPENDENT OLIGOPEPTIDE FAMILY TRANSPORT PROTEIN"/>
    <property type="match status" value="1"/>
</dbReference>
<evidence type="ECO:0000256" key="8">
    <source>
        <dbReference type="SAM" id="MobiDB-lite"/>
    </source>
</evidence>
<dbReference type="Pfam" id="PF00854">
    <property type="entry name" value="PTR2"/>
    <property type="match status" value="1"/>
</dbReference>
<dbReference type="InterPro" id="IPR000109">
    <property type="entry name" value="POT_fam"/>
</dbReference>
<feature type="transmembrane region" description="Helical" evidence="9">
    <location>
        <begin position="237"/>
        <end position="257"/>
    </location>
</feature>
<comment type="subcellular location">
    <subcellularLocation>
        <location evidence="1">Cell membrane</location>
        <topology evidence="1">Multi-pass membrane protein</topology>
    </subcellularLocation>
    <subcellularLocation>
        <location evidence="7">Membrane</location>
        <topology evidence="7">Multi-pass membrane protein</topology>
    </subcellularLocation>
</comment>
<evidence type="ECO:0000256" key="9">
    <source>
        <dbReference type="SAM" id="Phobius"/>
    </source>
</evidence>
<evidence type="ECO:0000256" key="3">
    <source>
        <dbReference type="ARBA" id="ARBA00022475"/>
    </source>
</evidence>
<dbReference type="InterPro" id="IPR018456">
    <property type="entry name" value="PTR2_symporter_CS"/>
</dbReference>
<dbReference type="InterPro" id="IPR005279">
    <property type="entry name" value="Dipep/tripep_permease"/>
</dbReference>
<evidence type="ECO:0000256" key="1">
    <source>
        <dbReference type="ARBA" id="ARBA00004651"/>
    </source>
</evidence>
<comment type="caution">
    <text evidence="10">The sequence shown here is derived from an EMBL/GenBank/DDBJ whole genome shotgun (WGS) entry which is preliminary data.</text>
</comment>
<feature type="transmembrane region" description="Helical" evidence="9">
    <location>
        <begin position="46"/>
        <end position="64"/>
    </location>
</feature>
<protein>
    <submittedName>
        <fullName evidence="10">Peptide MFS transporter</fullName>
    </submittedName>
</protein>
<evidence type="ECO:0000313" key="11">
    <source>
        <dbReference type="Proteomes" id="UP001501285"/>
    </source>
</evidence>
<dbReference type="CDD" id="cd17346">
    <property type="entry name" value="MFS_DtpA_like"/>
    <property type="match status" value="1"/>
</dbReference>
<evidence type="ECO:0000256" key="5">
    <source>
        <dbReference type="ARBA" id="ARBA00022989"/>
    </source>
</evidence>
<feature type="transmembrane region" description="Helical" evidence="9">
    <location>
        <begin position="299"/>
        <end position="316"/>
    </location>
</feature>
<dbReference type="NCBIfam" id="TIGR00924">
    <property type="entry name" value="yjdL_sub1_fam"/>
    <property type="match status" value="1"/>
</dbReference>
<feature type="transmembrane region" description="Helical" evidence="9">
    <location>
        <begin position="167"/>
        <end position="187"/>
    </location>
</feature>
<feature type="transmembrane region" description="Helical" evidence="9">
    <location>
        <begin position="133"/>
        <end position="155"/>
    </location>
</feature>
<feature type="transmembrane region" description="Helical" evidence="9">
    <location>
        <begin position="76"/>
        <end position="96"/>
    </location>
</feature>
<accession>A0ABP5FP58</accession>
<evidence type="ECO:0000256" key="6">
    <source>
        <dbReference type="ARBA" id="ARBA00023136"/>
    </source>
</evidence>
<dbReference type="PANTHER" id="PTHR23517">
    <property type="entry name" value="RESISTANCE PROTEIN MDTM, PUTATIVE-RELATED-RELATED"/>
    <property type="match status" value="1"/>
</dbReference>
<feature type="transmembrane region" description="Helical" evidence="9">
    <location>
        <begin position="269"/>
        <end position="287"/>
    </location>
</feature>
<feature type="region of interest" description="Disordered" evidence="8">
    <location>
        <begin position="1"/>
        <end position="22"/>
    </location>
</feature>